<keyword evidence="13" id="KW-1185">Reference proteome</keyword>
<dbReference type="Pfam" id="PF12705">
    <property type="entry name" value="PDDEXK_1"/>
    <property type="match status" value="1"/>
</dbReference>
<feature type="region of interest" description="Disordered" evidence="10">
    <location>
        <begin position="1104"/>
        <end position="1139"/>
    </location>
</feature>
<dbReference type="PANTHER" id="PTHR30591:SF1">
    <property type="entry name" value="RECBCD ENZYME SUBUNIT RECC"/>
    <property type="match status" value="1"/>
</dbReference>
<accession>A0ABS8DDD7</accession>
<dbReference type="PANTHER" id="PTHR30591">
    <property type="entry name" value="RECBCD ENZYME SUBUNIT RECC"/>
    <property type="match status" value="1"/>
</dbReference>
<keyword evidence="2" id="KW-0547">Nucleotide-binding</keyword>
<evidence type="ECO:0000256" key="3">
    <source>
        <dbReference type="ARBA" id="ARBA00022763"/>
    </source>
</evidence>
<gene>
    <name evidence="12" type="ORF">LIZ65_03945</name>
</gene>
<keyword evidence="5" id="KW-0347">Helicase</keyword>
<sequence length="1139" mass="131949">MSLQFIFGNSGSGKSHYLYEHIIQESIKYPNINYIALVPEQFTMQTQKELVLRHPRQGIMNIDVLSFARLAFRIFEETGEGRADVLDDEGKNLILRKAAGKVEDSLRVLKGNLKKPGYISEVKSVISELTQYNIQPDGMDAMLEAVSDESYLYYKLQDIQTVYQEFEDYLADKYITKEELLDVLCGAVGKSEILKNSVIALDGFTGFTPVQNKVLREMLRHCRKVFVTVTLDEREDPYVLQDKYQLFAMSKQTVISLTKIAKEEKVWVEEPVCLYEKPVYRFRDNEPLAFLESELFRYGNKTYGCRQSAVRIYCARNPKEEVAAAAQRIRALVRKKGYRYRDIGVIASDMTVYADEIEAEFEKYNIPVFLDYKRNVLQNSFVEYVRSLLAMAEQNFTYESVFRFLRTGLAGFTADEIDRLENYVLALGMRGYKKWQEKWLRRAKDTTEEELELLNGLRVRFIEMMDELMFVLKQRRKTVRDMTEALYYFFVREDMQKKMKMQEELFAEAGELALAREYAQIYRVVMELFDKFVGLLGEEPMSLAEYSRLLDAGFEEARVGVIPPSIDEVTAGDIERTRLKDIKALFMLGVNDTLIPGTAAGGGLLSEWDRERFEREGITLAPGAKEKTYIQKFYLYLHMTKPTQELDLFYSKVGADGKGLRPAYLIYDVRRMFPDVTVFDMEQYGLSYMELTPRTGVDFVIEGLRDMRLAQEGPWQELYRWYINRPEWRQGIERLVEASCYRKQKDGVKPQTAKELYGDNEPSVTRLERFTACACAHFLTYGLRLREREEYEFAAVDFGNVFHRSLEHYARKVEKESGDWTALPEEKQRQFVEESVEESIVDYSNTVLYSSARNAYMIPRMKRMLTRTVWGLTRQLERGEFKPEGYEVSFASGKIDRIDICENKDEVYVKVLDYKTGAKAFDMAAFYYGLQLQLVVYMEEALKLEEQKHPGKKAVPAGIFYYRMKDPVVDKEIDEEKLNEAILKELRLDGIVNGDDAVVRRLDKEFSGTSSVIPVARTKAGYSKTSKTLSAEEFGEVLRYSGEKRKELRRAMTEGEADAAPYAMGQNTGCDFCRFRNICGFDERIEGYEYRKLAKLSQEEVIERIEDRKSDKTSDEDSRMEGGAAGDGDNMDERTRAGH</sequence>
<feature type="compositionally biased region" description="Basic and acidic residues" evidence="10">
    <location>
        <begin position="1104"/>
        <end position="1120"/>
    </location>
</feature>
<keyword evidence="6" id="KW-0269">Exonuclease</keyword>
<dbReference type="InterPro" id="IPR011604">
    <property type="entry name" value="PDDEXK-like_dom_sf"/>
</dbReference>
<dbReference type="Gene3D" id="3.90.320.10">
    <property type="match status" value="1"/>
</dbReference>
<evidence type="ECO:0000259" key="11">
    <source>
        <dbReference type="PROSITE" id="PS51217"/>
    </source>
</evidence>
<dbReference type="InterPro" id="IPR038726">
    <property type="entry name" value="PDDEXK_AddAB-type"/>
</dbReference>
<dbReference type="Gene3D" id="3.40.50.300">
    <property type="entry name" value="P-loop containing nucleotide triphosphate hydrolases"/>
    <property type="match status" value="3"/>
</dbReference>
<dbReference type="Proteomes" id="UP001299546">
    <property type="component" value="Unassembled WGS sequence"/>
</dbReference>
<evidence type="ECO:0000313" key="12">
    <source>
        <dbReference type="EMBL" id="MCB7386431.1"/>
    </source>
</evidence>
<keyword evidence="9" id="KW-0234">DNA repair</keyword>
<dbReference type="RefSeq" id="WP_066736940.1">
    <property type="nucleotide sequence ID" value="NZ_JAJCIQ010000002.1"/>
</dbReference>
<evidence type="ECO:0000256" key="5">
    <source>
        <dbReference type="ARBA" id="ARBA00022806"/>
    </source>
</evidence>
<dbReference type="PROSITE" id="PS51217">
    <property type="entry name" value="UVRD_HELICASE_CTER"/>
    <property type="match status" value="1"/>
</dbReference>
<evidence type="ECO:0000313" key="13">
    <source>
        <dbReference type="Proteomes" id="UP001299546"/>
    </source>
</evidence>
<protein>
    <submittedName>
        <fullName evidence="12">Exodeoxyribonuclease V subunit gamma</fullName>
        <ecNumber evidence="12">3.1.11.5</ecNumber>
    </submittedName>
</protein>
<keyword evidence="7" id="KW-0067">ATP-binding</keyword>
<reference evidence="12 13" key="1">
    <citation type="submission" date="2021-10" db="EMBL/GenBank/DDBJ databases">
        <title>Collection of gut derived symbiotic bacterial strains cultured from healthy donors.</title>
        <authorList>
            <person name="Lin H."/>
            <person name="Littmann E."/>
            <person name="Kohout C."/>
            <person name="Pamer E.G."/>
        </authorList>
    </citation>
    <scope>NUCLEOTIDE SEQUENCE [LARGE SCALE GENOMIC DNA]</scope>
    <source>
        <strain evidence="12 13">DFI.1.165</strain>
    </source>
</reference>
<keyword evidence="3" id="KW-0227">DNA damage</keyword>
<proteinExistence type="predicted"/>
<keyword evidence="1" id="KW-0540">Nuclease</keyword>
<name>A0ABS8DDD7_9FIRM</name>
<evidence type="ECO:0000256" key="1">
    <source>
        <dbReference type="ARBA" id="ARBA00022722"/>
    </source>
</evidence>
<comment type="caution">
    <text evidence="12">The sequence shown here is derived from an EMBL/GenBank/DDBJ whole genome shotgun (WGS) entry which is preliminary data.</text>
</comment>
<evidence type="ECO:0000256" key="2">
    <source>
        <dbReference type="ARBA" id="ARBA00022741"/>
    </source>
</evidence>
<dbReference type="SUPFAM" id="SSF52540">
    <property type="entry name" value="P-loop containing nucleoside triphosphate hydrolases"/>
    <property type="match status" value="1"/>
</dbReference>
<evidence type="ECO:0000256" key="7">
    <source>
        <dbReference type="ARBA" id="ARBA00022840"/>
    </source>
</evidence>
<dbReference type="EMBL" id="JAJCIS010000002">
    <property type="protein sequence ID" value="MCB7386431.1"/>
    <property type="molecule type" value="Genomic_DNA"/>
</dbReference>
<keyword evidence="8" id="KW-0238">DNA-binding</keyword>
<dbReference type="InterPro" id="IPR014017">
    <property type="entry name" value="DNA_helicase_UvrD-like_C"/>
</dbReference>
<dbReference type="InterPro" id="IPR049035">
    <property type="entry name" value="ADDB_N"/>
</dbReference>
<dbReference type="InterPro" id="IPR027417">
    <property type="entry name" value="P-loop_NTPase"/>
</dbReference>
<evidence type="ECO:0000256" key="4">
    <source>
        <dbReference type="ARBA" id="ARBA00022801"/>
    </source>
</evidence>
<dbReference type="Pfam" id="PF21445">
    <property type="entry name" value="ADDB_N"/>
    <property type="match status" value="1"/>
</dbReference>
<dbReference type="EC" id="3.1.11.5" evidence="12"/>
<evidence type="ECO:0000256" key="10">
    <source>
        <dbReference type="SAM" id="MobiDB-lite"/>
    </source>
</evidence>
<dbReference type="GO" id="GO:0008854">
    <property type="term" value="F:exodeoxyribonuclease V activity"/>
    <property type="evidence" value="ECO:0007669"/>
    <property type="project" value="UniProtKB-EC"/>
</dbReference>
<feature type="domain" description="UvrD-like helicase C-terminal" evidence="11">
    <location>
        <begin position="279"/>
        <end position="557"/>
    </location>
</feature>
<evidence type="ECO:0000256" key="6">
    <source>
        <dbReference type="ARBA" id="ARBA00022839"/>
    </source>
</evidence>
<evidence type="ECO:0000256" key="8">
    <source>
        <dbReference type="ARBA" id="ARBA00023125"/>
    </source>
</evidence>
<evidence type="ECO:0000256" key="9">
    <source>
        <dbReference type="ARBA" id="ARBA00023204"/>
    </source>
</evidence>
<keyword evidence="4 12" id="KW-0378">Hydrolase</keyword>
<organism evidence="12 13">
    <name type="scientific">Bariatricus massiliensis</name>
    <dbReference type="NCBI Taxonomy" id="1745713"/>
    <lineage>
        <taxon>Bacteria</taxon>
        <taxon>Bacillati</taxon>
        <taxon>Bacillota</taxon>
        <taxon>Clostridia</taxon>
        <taxon>Lachnospirales</taxon>
        <taxon>Lachnospiraceae</taxon>
        <taxon>Bariatricus</taxon>
    </lineage>
</organism>